<dbReference type="GO" id="GO:0004672">
    <property type="term" value="F:protein kinase activity"/>
    <property type="evidence" value="ECO:0007669"/>
    <property type="project" value="InterPro"/>
</dbReference>
<feature type="domain" description="Protein kinase" evidence="3">
    <location>
        <begin position="1465"/>
        <end position="1609"/>
    </location>
</feature>
<dbReference type="SUPFAM" id="SSF52540">
    <property type="entry name" value="P-loop containing nucleoside triphosphate hydrolases"/>
    <property type="match status" value="2"/>
</dbReference>
<dbReference type="PROSITE" id="PS50837">
    <property type="entry name" value="NACHT"/>
    <property type="match status" value="1"/>
</dbReference>
<protein>
    <recommendedName>
        <fullName evidence="7">NACHT domain-containing protein</fullName>
    </recommendedName>
</protein>
<dbReference type="Pfam" id="PF07714">
    <property type="entry name" value="PK_Tyr_Ser-Thr"/>
    <property type="match status" value="1"/>
</dbReference>
<name>A0A0H2RU14_9AGAM</name>
<reference evidence="5 6" key="1">
    <citation type="submission" date="2015-04" db="EMBL/GenBank/DDBJ databases">
        <title>Complete genome sequence of Schizopora paradoxa KUC8140, a cosmopolitan wood degrader in East Asia.</title>
        <authorList>
            <consortium name="DOE Joint Genome Institute"/>
            <person name="Min B."/>
            <person name="Park H."/>
            <person name="Jang Y."/>
            <person name="Kim J.-J."/>
            <person name="Kim K.H."/>
            <person name="Pangilinan J."/>
            <person name="Lipzen A."/>
            <person name="Riley R."/>
            <person name="Grigoriev I.V."/>
            <person name="Spatafora J.W."/>
            <person name="Choi I.-G."/>
        </authorList>
    </citation>
    <scope>NUCLEOTIDE SEQUENCE [LARGE SCALE GENOMIC DNA]</scope>
    <source>
        <strain evidence="5 6">KUC8140</strain>
    </source>
</reference>
<evidence type="ECO:0000313" key="5">
    <source>
        <dbReference type="EMBL" id="KLO15480.1"/>
    </source>
</evidence>
<evidence type="ECO:0000259" key="3">
    <source>
        <dbReference type="PROSITE" id="PS50011"/>
    </source>
</evidence>
<comment type="similarity">
    <text evidence="1">Belongs to the protein kinase superfamily. TKL Ser/Thr protein kinase family. ROCO subfamily.</text>
</comment>
<dbReference type="OrthoDB" id="1577640at2759"/>
<evidence type="ECO:0000256" key="1">
    <source>
        <dbReference type="ARBA" id="ARBA00008171"/>
    </source>
</evidence>
<evidence type="ECO:0000256" key="2">
    <source>
        <dbReference type="ARBA" id="ARBA00022737"/>
    </source>
</evidence>
<gene>
    <name evidence="5" type="ORF">SCHPADRAFT_263459</name>
</gene>
<dbReference type="Gene3D" id="3.40.50.300">
    <property type="entry name" value="P-loop containing nucleotide triphosphate hydrolases"/>
    <property type="match status" value="2"/>
</dbReference>
<dbReference type="InterPro" id="IPR000719">
    <property type="entry name" value="Prot_kinase_dom"/>
</dbReference>
<sequence>MWKQQHEFKENLGALARDMITSLESMVEAYSSMESKHARETVTKLVRFILRASAYVESFSKNDGFSKERSLKERLKDKALQTMRTQFPKKLDDYRHDLKDCRLDFREAILVDVLVKKGVMKDRDDVSLLQSRLKPSEQLDMDDGWLEGSRARVMSDVDTWLRSCDKPNVLWISGAPGAGKSAIASKIVRKKLLDRSSEFCDTHRCGRFFIKRGNTALDDPRTIWRSIAMGLVNLSTTVKGRWCRSIKVDLLEAVSQSADVEYPKNLSIEEQFRDLICGPLKKLFEITADASRRIVIVIDALDECNRSDGGDKRRWGAFLDTIKNWSIDLPKTCKLVLTSRVEPEIVAKLKGISLPLELDTGEGVSDESTRDIVLLFEKGFEGKGVGRTHIEKLAKYTAGLFVWATTVIEYINEGDFDERLKEVLDNLPKAGAQGDSDKIGILYGQILFPVAWERRTHPDELDRLSLVLASVIPGILRRPLPIRALGALLSPNPEAINHIVGVAGKLNSIIASDGTDKTPCTRHKSFPDFLSDGERVKKTMMRIIDVKARHADGSERAVFLNAFSLVHQRALVAKSCLQLMVQCTKASDQAGSLNTDISTALVYACTHWVDHIPDADADAESDTTRGFYSEPLIYSAPPGETLPCLQERTLHWLKALCLSEAGLGRGAVLHKSVMFVNVLHELWSFLATPSEILLLEAMRRFAIIHPFLDRVKTALEVAGGLTEEKRNITKALIMDMCDSLMYVTGDHPEAEREYAKISAAELTEIVVQSSRYVINFASKDVAPADFRMKISDYRNQVRDCHREAVLIPNLIGRGFLKDGGDIESLLHRKLEPVEQALDDERCLEGTREQILSSVYDWLTSEEANVLWISGLAGVGKTALASTIVEKVSRDPSYRFYNCAKFFIKERDVNLRDPRAIWQSISAQLASESFNRGIKLDLLEFFSGAAGVIYPGQARIQDQFRDLIREPLQKWFPSESVSSRRILVVVDALDECGIHSQDERSTFLDTVVSWSKELPRTCKLLVTSRPEADIEGKLNCSVIRRVKVESGDKNSRASDHDIGRFFETRFEEMEVDERVRIPDLTRAANGVFAWATTISEFIRCNFAKRPHDVKELLDVVAGESNAREDNLDYLYGQILSKVASQLSGPQDQDILSVVLASVSLPRNPITFVAVCELLPPDCPSSSVKSVIDKLGPVIHLTGNKRNLLRARHRSFSDFLRKEDRYKTTMDSVANTSSVKHDAFFSALALERQRSVFEGGYLRLINKCCQRVYPLLIEFLDGHVQRRDEQWIKDITLCWSRSENLEPDRRPSDQIDALFLLTEAWLRCQNVFVSTEIKAFELRTIVDMCQWLVSTDGNSSYIWFVFVALLDPNAVWSGKQKYSDNDLVIKLLESLKSSDTSESGSKQSAMRFLESLAAALECVADYTARSSETHALTKYRAFLGVYQSSMRYWELELRGAMSRNLEGVVDVDWSSKIGDGAFAVVYKGSASLDNGVVEVAVRVLSNRVLIRNDEEPRRHQLIEQGFIEASHVRGRFNHQNVLKSLGYMQSVTNGDPYSIATVYPLVEGGNISNIELEIKKAFAVSLDVAKGMCFLHHIGVIHGNLKSVGTSSLGT</sequence>
<dbReference type="Proteomes" id="UP000053477">
    <property type="component" value="Unassembled WGS sequence"/>
</dbReference>
<dbReference type="InParanoid" id="A0A0H2RU14"/>
<dbReference type="InterPro" id="IPR007111">
    <property type="entry name" value="NACHT_NTPase"/>
</dbReference>
<keyword evidence="2" id="KW-0677">Repeat</keyword>
<proteinExistence type="inferred from homology"/>
<organism evidence="5 6">
    <name type="scientific">Schizopora paradoxa</name>
    <dbReference type="NCBI Taxonomy" id="27342"/>
    <lineage>
        <taxon>Eukaryota</taxon>
        <taxon>Fungi</taxon>
        <taxon>Dikarya</taxon>
        <taxon>Basidiomycota</taxon>
        <taxon>Agaricomycotina</taxon>
        <taxon>Agaricomycetes</taxon>
        <taxon>Hymenochaetales</taxon>
        <taxon>Schizoporaceae</taxon>
        <taxon>Schizopora</taxon>
    </lineage>
</organism>
<dbReference type="SUPFAM" id="SSF56112">
    <property type="entry name" value="Protein kinase-like (PK-like)"/>
    <property type="match status" value="1"/>
</dbReference>
<evidence type="ECO:0000259" key="4">
    <source>
        <dbReference type="PROSITE" id="PS50837"/>
    </source>
</evidence>
<dbReference type="InterPro" id="IPR001245">
    <property type="entry name" value="Ser-Thr/Tyr_kinase_cat_dom"/>
</dbReference>
<dbReference type="STRING" id="27342.A0A0H2RU14"/>
<dbReference type="Pfam" id="PF24883">
    <property type="entry name" value="NPHP3_N"/>
    <property type="match status" value="2"/>
</dbReference>
<dbReference type="PANTHER" id="PTHR10039">
    <property type="entry name" value="AMELOGENIN"/>
    <property type="match status" value="1"/>
</dbReference>
<dbReference type="PANTHER" id="PTHR10039:SF17">
    <property type="entry name" value="FUNGAL STAND N-TERMINAL GOODBYE DOMAIN-CONTAINING PROTEIN-RELATED"/>
    <property type="match status" value="1"/>
</dbReference>
<feature type="domain" description="NACHT" evidence="4">
    <location>
        <begin position="864"/>
        <end position="1030"/>
    </location>
</feature>
<dbReference type="InterPro" id="IPR011009">
    <property type="entry name" value="Kinase-like_dom_sf"/>
</dbReference>
<evidence type="ECO:0008006" key="7">
    <source>
        <dbReference type="Google" id="ProtNLM"/>
    </source>
</evidence>
<keyword evidence="6" id="KW-1185">Reference proteome</keyword>
<dbReference type="PROSITE" id="PS50011">
    <property type="entry name" value="PROTEIN_KINASE_DOM"/>
    <property type="match status" value="1"/>
</dbReference>
<evidence type="ECO:0000313" key="6">
    <source>
        <dbReference type="Proteomes" id="UP000053477"/>
    </source>
</evidence>
<dbReference type="InterPro" id="IPR056884">
    <property type="entry name" value="NPHP3-like_N"/>
</dbReference>
<dbReference type="EMBL" id="KQ085929">
    <property type="protein sequence ID" value="KLO15480.1"/>
    <property type="molecule type" value="Genomic_DNA"/>
</dbReference>
<dbReference type="GO" id="GO:0005524">
    <property type="term" value="F:ATP binding"/>
    <property type="evidence" value="ECO:0007669"/>
    <property type="project" value="InterPro"/>
</dbReference>
<dbReference type="InterPro" id="IPR027417">
    <property type="entry name" value="P-loop_NTPase"/>
</dbReference>
<accession>A0A0H2RU14</accession>
<dbReference type="Gene3D" id="1.10.510.10">
    <property type="entry name" value="Transferase(Phosphotransferase) domain 1"/>
    <property type="match status" value="1"/>
</dbReference>